<dbReference type="AlphaFoldDB" id="A0A1J4JZB1"/>
<proteinExistence type="predicted"/>
<feature type="region of interest" description="Disordered" evidence="1">
    <location>
        <begin position="407"/>
        <end position="465"/>
    </location>
</feature>
<gene>
    <name evidence="3" type="ORF">TRFO_06912</name>
</gene>
<dbReference type="OrthoDB" id="29773at2759"/>
<feature type="compositionally biased region" description="Basic and acidic residues" evidence="1">
    <location>
        <begin position="407"/>
        <end position="421"/>
    </location>
</feature>
<feature type="transmembrane region" description="Helical" evidence="2">
    <location>
        <begin position="283"/>
        <end position="307"/>
    </location>
</feature>
<keyword evidence="2" id="KW-0812">Transmembrane</keyword>
<dbReference type="VEuPathDB" id="TrichDB:TRFO_06912"/>
<name>A0A1J4JZB1_9EUKA</name>
<accession>A0A1J4JZB1</accession>
<keyword evidence="2" id="KW-1133">Transmembrane helix</keyword>
<organism evidence="3 4">
    <name type="scientific">Tritrichomonas foetus</name>
    <dbReference type="NCBI Taxonomy" id="1144522"/>
    <lineage>
        <taxon>Eukaryota</taxon>
        <taxon>Metamonada</taxon>
        <taxon>Parabasalia</taxon>
        <taxon>Tritrichomonadida</taxon>
        <taxon>Tritrichomonadidae</taxon>
        <taxon>Tritrichomonas</taxon>
    </lineage>
</organism>
<evidence type="ECO:0008006" key="5">
    <source>
        <dbReference type="Google" id="ProtNLM"/>
    </source>
</evidence>
<sequence>MTSMKNPIDVKESISPKVEENYSKWGKVWPVLFFLLLGIGHAILQKLAFILEADGLPKYGYHKFRKPWFITTLTFLGMACATPVYAIVQFIEAKNGHIWPTIQSLSFKEYAEFAIPAFSDAFENIISAVCIAFVGVSIDSMMKSGTLIGVSLISRFFFKILYPKYKWWSIAVVFFALIMVGAAGIINSKSSSTITTGPLWTGVIIVLKLVSQLGYSVRISYEEYFTQIKGYHPVMICGLEGTWTFIMTGLVFMPMVQFLPSEEGNGIHEDSFDSFLMMGNNHVIIITVVLLWACGLSYNCVSTVLIGRTSAIIHTLVEAFRTFLIWMIQFMMFYSFRTNENLYQYRLLGEEWEMGSYIQLAGFIIMNIGILAYNGVPHYPCFRYKTDEERAEEAKVKLEGGNLDDIDKVKKPDLDETHENTETTDITAEAIDNHSDNSDSDNVSVRSMSIDSSYGTESDDPEDPR</sequence>
<dbReference type="GeneID" id="94828083"/>
<keyword evidence="2" id="KW-0472">Membrane</keyword>
<feature type="transmembrane region" description="Helical" evidence="2">
    <location>
        <begin position="356"/>
        <end position="376"/>
    </location>
</feature>
<dbReference type="GO" id="GO:0016020">
    <property type="term" value="C:membrane"/>
    <property type="evidence" value="ECO:0007669"/>
    <property type="project" value="TreeGrafter"/>
</dbReference>
<feature type="transmembrane region" description="Helical" evidence="2">
    <location>
        <begin position="68"/>
        <end position="91"/>
    </location>
</feature>
<feature type="transmembrane region" description="Helical" evidence="2">
    <location>
        <begin position="319"/>
        <end position="336"/>
    </location>
</feature>
<dbReference type="PANTHER" id="PTHR13146:SF1">
    <property type="entry name" value="SUGAR PHOSPHATE TRANSPORTER DOMAIN-CONTAINING PROTEIN"/>
    <property type="match status" value="1"/>
</dbReference>
<feature type="transmembrane region" description="Helical" evidence="2">
    <location>
        <begin position="165"/>
        <end position="186"/>
    </location>
</feature>
<dbReference type="PANTHER" id="PTHR13146">
    <property type="match status" value="1"/>
</dbReference>
<feature type="transmembrane region" description="Helical" evidence="2">
    <location>
        <begin position="233"/>
        <end position="253"/>
    </location>
</feature>
<feature type="transmembrane region" description="Helical" evidence="2">
    <location>
        <begin position="28"/>
        <end position="47"/>
    </location>
</feature>
<dbReference type="EMBL" id="MLAK01000849">
    <property type="protein sequence ID" value="OHT02868.1"/>
    <property type="molecule type" value="Genomic_DNA"/>
</dbReference>
<feature type="compositionally biased region" description="Polar residues" evidence="1">
    <location>
        <begin position="446"/>
        <end position="456"/>
    </location>
</feature>
<dbReference type="Proteomes" id="UP000179807">
    <property type="component" value="Unassembled WGS sequence"/>
</dbReference>
<evidence type="ECO:0000313" key="4">
    <source>
        <dbReference type="Proteomes" id="UP000179807"/>
    </source>
</evidence>
<evidence type="ECO:0000313" key="3">
    <source>
        <dbReference type="EMBL" id="OHT02868.1"/>
    </source>
</evidence>
<keyword evidence="4" id="KW-1185">Reference proteome</keyword>
<feature type="transmembrane region" description="Helical" evidence="2">
    <location>
        <begin position="198"/>
        <end position="221"/>
    </location>
</feature>
<dbReference type="RefSeq" id="XP_068356004.1">
    <property type="nucleotide sequence ID" value="XM_068493379.1"/>
</dbReference>
<reference evidence="3" key="1">
    <citation type="submission" date="2016-10" db="EMBL/GenBank/DDBJ databases">
        <authorList>
            <person name="Benchimol M."/>
            <person name="Almeida L.G."/>
            <person name="Vasconcelos A.T."/>
            <person name="Perreira-Neves A."/>
            <person name="Rosa I.A."/>
            <person name="Tasca T."/>
            <person name="Bogo M.R."/>
            <person name="de Souza W."/>
        </authorList>
    </citation>
    <scope>NUCLEOTIDE SEQUENCE [LARGE SCALE GENOMIC DNA]</scope>
    <source>
        <strain evidence="3">K</strain>
    </source>
</reference>
<protein>
    <recommendedName>
        <fullName evidence="5">Integral membrane protein</fullName>
    </recommendedName>
</protein>
<evidence type="ECO:0000256" key="1">
    <source>
        <dbReference type="SAM" id="MobiDB-lite"/>
    </source>
</evidence>
<evidence type="ECO:0000256" key="2">
    <source>
        <dbReference type="SAM" id="Phobius"/>
    </source>
</evidence>
<comment type="caution">
    <text evidence="3">The sequence shown here is derived from an EMBL/GenBank/DDBJ whole genome shotgun (WGS) entry which is preliminary data.</text>
</comment>